<dbReference type="VEuPathDB" id="FungiDB:AFUB_068230"/>
<reference evidence="2 3" key="1">
    <citation type="journal article" date="2008" name="PLoS Genet.">
        <title>Genomic islands in the pathogenic filamentous fungus Aspergillus fumigatus.</title>
        <authorList>
            <person name="Fedorova N.D."/>
            <person name="Khaldi N."/>
            <person name="Joardar V.S."/>
            <person name="Maiti R."/>
            <person name="Amedeo P."/>
            <person name="Anderson M.J."/>
            <person name="Crabtree J."/>
            <person name="Silva J.C."/>
            <person name="Badger J.H."/>
            <person name="Albarraq A."/>
            <person name="Angiuoli S."/>
            <person name="Bussey H."/>
            <person name="Bowyer P."/>
            <person name="Cotty P.J."/>
            <person name="Dyer P.S."/>
            <person name="Egan A."/>
            <person name="Galens K."/>
            <person name="Fraser-Liggett C.M."/>
            <person name="Haas B.J."/>
            <person name="Inman J.M."/>
            <person name="Kent R."/>
            <person name="Lemieux S."/>
            <person name="Malavazi I."/>
            <person name="Orvis J."/>
            <person name="Roemer T."/>
            <person name="Ronning C.M."/>
            <person name="Sundaram J.P."/>
            <person name="Sutton G."/>
            <person name="Turner G."/>
            <person name="Venter J.C."/>
            <person name="White O.R."/>
            <person name="Whitty B.R."/>
            <person name="Youngman P."/>
            <person name="Wolfe K.H."/>
            <person name="Goldman G.H."/>
            <person name="Wortman J.R."/>
            <person name="Jiang B."/>
            <person name="Denning D.W."/>
            <person name="Nierman W.C."/>
        </authorList>
    </citation>
    <scope>NUCLEOTIDE SEQUENCE [LARGE SCALE GENOMIC DNA]</scope>
    <source>
        <strain evidence="3">CBS 144.89 / FGSC A1163 / CEA10</strain>
    </source>
</reference>
<keyword evidence="3" id="KW-1185">Reference proteome</keyword>
<evidence type="ECO:0000313" key="3">
    <source>
        <dbReference type="Proteomes" id="UP000001699"/>
    </source>
</evidence>
<dbReference type="AlphaFoldDB" id="B0Y6V1"/>
<protein>
    <submittedName>
        <fullName evidence="2">Uncharacterized protein</fullName>
    </submittedName>
</protein>
<dbReference type="OrthoDB" id="4757558at2759"/>
<organism evidence="2 3">
    <name type="scientific">Aspergillus fumigatus (strain CBS 144.89 / FGSC A1163 / CEA10)</name>
    <name type="common">Neosartorya fumigata</name>
    <dbReference type="NCBI Taxonomy" id="451804"/>
    <lineage>
        <taxon>Eukaryota</taxon>
        <taxon>Fungi</taxon>
        <taxon>Dikarya</taxon>
        <taxon>Ascomycota</taxon>
        <taxon>Pezizomycotina</taxon>
        <taxon>Eurotiomycetes</taxon>
        <taxon>Eurotiomycetidae</taxon>
        <taxon>Eurotiales</taxon>
        <taxon>Aspergillaceae</taxon>
        <taxon>Aspergillus</taxon>
        <taxon>Aspergillus subgen. Fumigati</taxon>
    </lineage>
</organism>
<feature type="region of interest" description="Disordered" evidence="1">
    <location>
        <begin position="68"/>
        <end position="89"/>
    </location>
</feature>
<feature type="compositionally biased region" description="Polar residues" evidence="1">
    <location>
        <begin position="413"/>
        <end position="427"/>
    </location>
</feature>
<feature type="compositionally biased region" description="Basic residues" evidence="1">
    <location>
        <begin position="184"/>
        <end position="200"/>
    </location>
</feature>
<dbReference type="HOGENOM" id="CLU_019517_0_0_1"/>
<gene>
    <name evidence="2" type="ORF">AFUB_068230</name>
</gene>
<feature type="compositionally biased region" description="Polar residues" evidence="1">
    <location>
        <begin position="450"/>
        <end position="461"/>
    </location>
</feature>
<dbReference type="EMBL" id="DS499598">
    <property type="protein sequence ID" value="EDP50486.1"/>
    <property type="molecule type" value="Genomic_DNA"/>
</dbReference>
<evidence type="ECO:0000256" key="1">
    <source>
        <dbReference type="SAM" id="MobiDB-lite"/>
    </source>
</evidence>
<sequence length="790" mass="88445">MATEDIEGWILEATECSPMMMQRVSETNVSESLSGQLSLSSLGLSVKHPANYMLMDHSTCLIDKSLENDKETNSPTSPVKMSQSHSPTEGSDVVLQVSFIAGERFANYCKEVEEKQNISPEQLITRLSAINLIRARTITRLSPTESLSSGDTFSPFSDRFHSSSGHSAESNPSPVVVMQPVPTLRKRKKKKKKKKTRNRNRGVNSQDSMAEGPSGSRNETHICRTPHVRPSVDSYIQAQGEKDNQQMRSPEPPEPAMFQSNWTSADCAPSHNELQQGDADLQPGPGTVGKPSSAMLNLGENPGSSVTSLHDKVISAGEASPVPSSSQHPGANKDSRRPANSAKKMLPSIEEAASEATQDSLSNDASTFMMRSKSLSARTQIRDTSPYKAASTILTADEHAPSKPESEKDSSSVTNLDIEQSSQQTPYSKDHESPHFSNSHSHPSPPAESDISTLSTPKAHRNVSSQRPDAFFWQLDSHGFPCAKQSCDKRCNLWDGRTVICPKCGPFSEVRYCCKEHLLQDIKWHWVYCGQMTFTEPCRENSVPRDVRDGPPLLPCLHPYDTPERHRQAVYFNVNIREGDYFVFSDYADWAQAGVPEINLEMRCSHRVLYTIKFEDREKKDRFRRILAACLFMTIEVHGLVDYMYRLIRDDLRSQEIWSPEVENMLKYQIHSEFAINILPDITGERHACETDWTGRNRRHCPDAVCRGEYRRLLGSVGGHGHRQTVDHLEESFWILRAARTTHPDVTDVHARMRGDGFEGVAEEDRRVFQRGEGWDGAGTGPMEIESINA</sequence>
<feature type="compositionally biased region" description="Basic and acidic residues" evidence="1">
    <location>
        <begin position="396"/>
        <end position="410"/>
    </location>
</feature>
<dbReference type="Proteomes" id="UP000001699">
    <property type="component" value="Unassembled WGS sequence"/>
</dbReference>
<name>B0Y6V1_ASPFC</name>
<accession>B0Y6V1</accession>
<feature type="region of interest" description="Disordered" evidence="1">
    <location>
        <begin position="375"/>
        <end position="461"/>
    </location>
</feature>
<feature type="compositionally biased region" description="Polar residues" evidence="1">
    <location>
        <begin position="73"/>
        <end position="89"/>
    </location>
</feature>
<feature type="compositionally biased region" description="Polar residues" evidence="1">
    <location>
        <begin position="162"/>
        <end position="173"/>
    </location>
</feature>
<proteinExistence type="predicted"/>
<feature type="region of interest" description="Disordered" evidence="1">
    <location>
        <begin position="158"/>
        <end position="344"/>
    </location>
</feature>
<evidence type="ECO:0000313" key="2">
    <source>
        <dbReference type="EMBL" id="EDP50486.1"/>
    </source>
</evidence>